<evidence type="ECO:0000256" key="1">
    <source>
        <dbReference type="ARBA" id="ARBA00022729"/>
    </source>
</evidence>
<dbReference type="Gene3D" id="3.40.390.10">
    <property type="entry name" value="Collagenase (Catalytic Domain)"/>
    <property type="match status" value="1"/>
</dbReference>
<keyword evidence="1" id="KW-0732">Signal</keyword>
<accession>A0A1I2GQE4</accession>
<keyword evidence="4" id="KW-1185">Reference proteome</keyword>
<organism evidence="3 4">
    <name type="scientific">Nannocystis exedens</name>
    <dbReference type="NCBI Taxonomy" id="54"/>
    <lineage>
        <taxon>Bacteria</taxon>
        <taxon>Pseudomonadati</taxon>
        <taxon>Myxococcota</taxon>
        <taxon>Polyangia</taxon>
        <taxon>Nannocystales</taxon>
        <taxon>Nannocystaceae</taxon>
        <taxon>Nannocystis</taxon>
    </lineage>
</organism>
<dbReference type="PANTHER" id="PTHR46580">
    <property type="entry name" value="SENSOR KINASE-RELATED"/>
    <property type="match status" value="1"/>
</dbReference>
<evidence type="ECO:0000313" key="4">
    <source>
        <dbReference type="Proteomes" id="UP000199400"/>
    </source>
</evidence>
<dbReference type="GO" id="GO:0008237">
    <property type="term" value="F:metallopeptidase activity"/>
    <property type="evidence" value="ECO:0007669"/>
    <property type="project" value="InterPro"/>
</dbReference>
<dbReference type="AlphaFoldDB" id="A0A1I2GQE4"/>
<reference evidence="4" key="1">
    <citation type="submission" date="2016-10" db="EMBL/GenBank/DDBJ databases">
        <authorList>
            <person name="Varghese N."/>
            <person name="Submissions S."/>
        </authorList>
    </citation>
    <scope>NUCLEOTIDE SEQUENCE [LARGE SCALE GENOMIC DNA]</scope>
    <source>
        <strain evidence="4">ATCC 25963</strain>
    </source>
</reference>
<evidence type="ECO:0000256" key="2">
    <source>
        <dbReference type="SAM" id="MobiDB-lite"/>
    </source>
</evidence>
<dbReference type="SUPFAM" id="SSF55486">
    <property type="entry name" value="Metalloproteases ('zincins'), catalytic domain"/>
    <property type="match status" value="1"/>
</dbReference>
<feature type="region of interest" description="Disordered" evidence="2">
    <location>
        <begin position="1"/>
        <end position="21"/>
    </location>
</feature>
<dbReference type="PANTHER" id="PTHR46580:SF2">
    <property type="entry name" value="MAM DOMAIN-CONTAINING PROTEIN"/>
    <property type="match status" value="1"/>
</dbReference>
<dbReference type="InterPro" id="IPR013517">
    <property type="entry name" value="FG-GAP"/>
</dbReference>
<dbReference type="Gene3D" id="2.40.128.340">
    <property type="match status" value="1"/>
</dbReference>
<dbReference type="SUPFAM" id="SSF69318">
    <property type="entry name" value="Integrin alpha N-terminal domain"/>
    <property type="match status" value="1"/>
</dbReference>
<protein>
    <submittedName>
        <fullName evidence="3">Repeat domain-containing protein</fullName>
    </submittedName>
</protein>
<dbReference type="STRING" id="54.SAMN02745121_07461"/>
<dbReference type="EMBL" id="FOMX01000034">
    <property type="protein sequence ID" value="SFF19835.1"/>
    <property type="molecule type" value="Genomic_DNA"/>
</dbReference>
<gene>
    <name evidence="3" type="ORF">SAMN02745121_07461</name>
</gene>
<proteinExistence type="predicted"/>
<sequence length="683" mass="74347">MYKKLSSPSSTPAPLSSAPSLGRPPQRLLWALLTLLPNLSACEPDDGAEEGVPSWEEFRAQVTPVADQDDVWIVEGDMLVQSEASLRYYYDTRVAVAKPRAWVELENNDFDDIHDVGRKLALTYCVSDEFVTQYSAQKKAEVVAWMHTYTADWERAADVNFVYRPEFDATCTGPSNDAWYAVRPTPGLGGACAAGGFPFPAIFQTNREILLAPPLLNGSIGCSDIPRIMRHELGHVLGLQHEHTHPGVTDPVNDGDDCEPDSGPARPLSEFDSYSVMAYKGTPQGCNNDPLATLSRRDAAGVGLQYNLAWEGWHASSHQYSKYDANSTKDIYWYRPSNMVGDTMWWGQANGTFLSANVPSPATGTRLRPVVGNFAGDARQDIFFFGAGSEQDPLFIRTGADGTPGFTAVNFTMGGLFQPLVGNFAGTANTDIFWYGPGWITHFLWKSLGASASPYFDQYAYTFGTPTDWYVPVVGNFDGTSGTDIFFYNSDTDAANSVWLKSLGGGMMSPVNIDHEALGLLGTFSTPYFYTPLTGDFNGDGKVDIFWYAPGQATSGRFWGGGASGPGTLNVVANAPAGTYKPYVGDFNGDGKSDIVWLDHDGDMDQVWWMGANFTKTVTTIDLQVVDASLVLGLLTADNRTDIYAYDLASATDRIWTGNADNTFTLAGTVPHGEGYPVGYGRR</sequence>
<dbReference type="Proteomes" id="UP000199400">
    <property type="component" value="Unassembled WGS sequence"/>
</dbReference>
<dbReference type="Pfam" id="PF13517">
    <property type="entry name" value="FG-GAP_3"/>
    <property type="match status" value="1"/>
</dbReference>
<name>A0A1I2GQE4_9BACT</name>
<dbReference type="InterPro" id="IPR028994">
    <property type="entry name" value="Integrin_alpha_N"/>
</dbReference>
<evidence type="ECO:0000313" key="3">
    <source>
        <dbReference type="EMBL" id="SFF19835.1"/>
    </source>
</evidence>
<dbReference type="InterPro" id="IPR024079">
    <property type="entry name" value="MetalloPept_cat_dom_sf"/>
</dbReference>